<dbReference type="EMBL" id="CM001167">
    <property type="protein sequence ID" value="EGJ71976.1"/>
    <property type="molecule type" value="Genomic_DNA"/>
</dbReference>
<keyword evidence="1" id="KW-0472">Membrane</keyword>
<evidence type="ECO:0000256" key="1">
    <source>
        <dbReference type="SAM" id="Phobius"/>
    </source>
</evidence>
<keyword evidence="1" id="KW-0812">Transmembrane</keyword>
<reference evidence="2 3" key="1">
    <citation type="journal article" date="2011" name="Stand. Genomic Sci.">
        <title>Non-contiguous finished genome sequence of Bacteroides coprosuis type strain (PC139).</title>
        <authorList>
            <person name="Land M."/>
            <person name="Held B."/>
            <person name="Gronow S."/>
            <person name="Abt B."/>
            <person name="Lucas S."/>
            <person name="Del Rio T.G."/>
            <person name="Nolan M."/>
            <person name="Tice H."/>
            <person name="Cheng J.F."/>
            <person name="Pitluck S."/>
            <person name="Liolios K."/>
            <person name="Pagani I."/>
            <person name="Ivanova N."/>
            <person name="Mavromatis K."/>
            <person name="Mikhailova N."/>
            <person name="Pati A."/>
            <person name="Tapia R."/>
            <person name="Han C."/>
            <person name="Goodwin L."/>
            <person name="Chen A."/>
            <person name="Palaniappan K."/>
            <person name="Hauser L."/>
            <person name="Brambilla E.M."/>
            <person name="Rohde M."/>
            <person name="Goker M."/>
            <person name="Detter J.C."/>
            <person name="Woyke T."/>
            <person name="Bristow J."/>
            <person name="Eisen J.A."/>
            <person name="Markowitz V."/>
            <person name="Hugenholtz P."/>
            <person name="Kyrpides N.C."/>
            <person name="Klenk H.P."/>
            <person name="Lapidus A."/>
        </authorList>
    </citation>
    <scope>NUCLEOTIDE SEQUENCE</scope>
    <source>
        <strain evidence="2 3">DSM 18011</strain>
    </source>
</reference>
<dbReference type="Proteomes" id="UP000018439">
    <property type="component" value="Chromosome"/>
</dbReference>
<sequence length="65" mass="7653">MIISKKYMLLLVYSFLTAIFLGLISHYLILEKYSIIESVLIYFPVGVFISFINQTQRDRNLNNPH</sequence>
<feature type="transmembrane region" description="Helical" evidence="1">
    <location>
        <begin position="35"/>
        <end position="52"/>
    </location>
</feature>
<evidence type="ECO:0000313" key="3">
    <source>
        <dbReference type="Proteomes" id="UP000018439"/>
    </source>
</evidence>
<keyword evidence="3" id="KW-1185">Reference proteome</keyword>
<organism evidence="2 3">
    <name type="scientific">Bacteroides coprosuis DSM 18011</name>
    <dbReference type="NCBI Taxonomy" id="679937"/>
    <lineage>
        <taxon>Bacteria</taxon>
        <taxon>Pseudomonadati</taxon>
        <taxon>Bacteroidota</taxon>
        <taxon>Bacteroidia</taxon>
        <taxon>Bacteroidales</taxon>
        <taxon>Bacteroidaceae</taxon>
        <taxon>Bacteroides</taxon>
    </lineage>
</organism>
<name>F3ZRN7_9BACE</name>
<keyword evidence="1" id="KW-1133">Transmembrane helix</keyword>
<accession>F3ZRN7</accession>
<gene>
    <name evidence="2" type="ORF">Bcop_1786</name>
</gene>
<feature type="transmembrane region" description="Helical" evidence="1">
    <location>
        <begin position="7"/>
        <end position="29"/>
    </location>
</feature>
<evidence type="ECO:0000313" key="2">
    <source>
        <dbReference type="EMBL" id="EGJ71976.1"/>
    </source>
</evidence>
<dbReference type="AlphaFoldDB" id="F3ZRN7"/>
<dbReference type="HOGENOM" id="CLU_2840539_0_0_10"/>
<protein>
    <submittedName>
        <fullName evidence="2">Uncharacterized protein</fullName>
    </submittedName>
</protein>
<proteinExistence type="predicted"/>